<dbReference type="Proteomes" id="UP000325286">
    <property type="component" value="Chromosome"/>
</dbReference>
<sequence precursor="true">MLLPLLMASCLPTLAAAEQVSAEAVQAEAELQAEIRHWIEMLGNDSYAKRVRAKKELRRLGLTAFDLLHQASTHEDSEVAIAARHLISSLQINWADSSDPPPVKEIMEDYGTSGNEAERKTRIGRLAQVPNRAGLAALCRLVRYETSLRLSRDAALLIMQQPQLPTAVQRTQSADTIISLLGANQRPASVWLRVYADDLRRGVYDAQRWSELIDRERSLVDGRRSLQTDTEAVLELVRVCAVRAQDANNQAEAMRLAMETLEMIPPGRNELIEAATWALDHQLDAVVIKMQQRQPIPFSKEPLLLYAVAEAYLGQDDPQQADELAEQALSIDRLPAADSEEAQNMTRDARENLALRHREIGVRLQGRGQFEWAINEYRHIVDSLEIDVVVAAVTRQQLARLYGSMQEHQAVLDMLLPLQQRMQNDAEYQRRLQNTNISPSSLAVVIMHHRGLLFAEQNQVEKAQQSLANALALSNRNADILIAMYRLPGEEEWRSKVRRELDAMTTMFEEYVFANERDYRESNSPTNAEQLATALNQYAWLVSNTEGDYRRALRYSQRSLELQPDDPMLLDTCGRCYFAIGDYKNAVRLQTRAVKLGGEDPAVHRQLKEFQAALDASAESSS</sequence>
<dbReference type="SUPFAM" id="SSF48452">
    <property type="entry name" value="TPR-like"/>
    <property type="match status" value="1"/>
</dbReference>
<dbReference type="InterPro" id="IPR011990">
    <property type="entry name" value="TPR-like_helical_dom_sf"/>
</dbReference>
<dbReference type="RefSeq" id="WP_068140074.1">
    <property type="nucleotide sequence ID" value="NZ_CP042914.1"/>
</dbReference>
<reference evidence="2 3" key="1">
    <citation type="submission" date="2019-08" db="EMBL/GenBank/DDBJ databases">
        <title>Deep-cultivation of Planctomycetes and their phenomic and genomic characterization uncovers novel biology.</title>
        <authorList>
            <person name="Wiegand S."/>
            <person name="Jogler M."/>
            <person name="Boedeker C."/>
            <person name="Pinto D."/>
            <person name="Vollmers J."/>
            <person name="Rivas-Marin E."/>
            <person name="Kohn T."/>
            <person name="Peeters S.H."/>
            <person name="Heuer A."/>
            <person name="Rast P."/>
            <person name="Oberbeckmann S."/>
            <person name="Bunk B."/>
            <person name="Jeske O."/>
            <person name="Meyerdierks A."/>
            <person name="Storesund J.E."/>
            <person name="Kallscheuer N."/>
            <person name="Luecker S."/>
            <person name="Lage O.M."/>
            <person name="Pohl T."/>
            <person name="Merkel B.J."/>
            <person name="Hornburger P."/>
            <person name="Mueller R.-W."/>
            <person name="Bruemmer F."/>
            <person name="Labrenz M."/>
            <person name="Spormann A.M."/>
            <person name="Op den Camp H."/>
            <person name="Overmann J."/>
            <person name="Amann R."/>
            <person name="Jetten M.S.M."/>
            <person name="Mascher T."/>
            <person name="Medema M.H."/>
            <person name="Devos D.P."/>
            <person name="Kaster A.-K."/>
            <person name="Ovreas L."/>
            <person name="Rohde M."/>
            <person name="Galperin M.Y."/>
            <person name="Jogler C."/>
        </authorList>
    </citation>
    <scope>NUCLEOTIDE SEQUENCE [LARGE SCALE GENOMIC DNA]</scope>
    <source>
        <strain evidence="2 3">UC8</strain>
    </source>
</reference>
<evidence type="ECO:0000256" key="1">
    <source>
        <dbReference type="SAM" id="SignalP"/>
    </source>
</evidence>
<keyword evidence="1" id="KW-0732">Signal</keyword>
<dbReference type="EMBL" id="CP042914">
    <property type="protein sequence ID" value="QEG40052.1"/>
    <property type="molecule type" value="Genomic_DNA"/>
</dbReference>
<dbReference type="InterPro" id="IPR019734">
    <property type="entry name" value="TPR_rpt"/>
</dbReference>
<gene>
    <name evidence="2" type="ORF">UC8_20560</name>
</gene>
<dbReference type="KEGG" id="rul:UC8_20560"/>
<dbReference type="Gene3D" id="1.25.40.10">
    <property type="entry name" value="Tetratricopeptide repeat domain"/>
    <property type="match status" value="2"/>
</dbReference>
<evidence type="ECO:0000313" key="2">
    <source>
        <dbReference type="EMBL" id="QEG40052.1"/>
    </source>
</evidence>
<accession>A0A5B9QQ67</accession>
<name>A0A5B9QQ67_9BACT</name>
<feature type="signal peptide" evidence="1">
    <location>
        <begin position="1"/>
        <end position="17"/>
    </location>
</feature>
<dbReference type="OrthoDB" id="228255at2"/>
<evidence type="ECO:0000313" key="3">
    <source>
        <dbReference type="Proteomes" id="UP000325286"/>
    </source>
</evidence>
<feature type="chain" id="PRO_5022774960" evidence="1">
    <location>
        <begin position="18"/>
        <end position="622"/>
    </location>
</feature>
<proteinExistence type="predicted"/>
<dbReference type="AlphaFoldDB" id="A0A5B9QQ67"/>
<dbReference type="SMART" id="SM00028">
    <property type="entry name" value="TPR"/>
    <property type="match status" value="3"/>
</dbReference>
<keyword evidence="3" id="KW-1185">Reference proteome</keyword>
<protein>
    <submittedName>
        <fullName evidence="2">Tetratricopeptide repeat protein</fullName>
    </submittedName>
</protein>
<organism evidence="2 3">
    <name type="scientific">Roseimaritima ulvae</name>
    <dbReference type="NCBI Taxonomy" id="980254"/>
    <lineage>
        <taxon>Bacteria</taxon>
        <taxon>Pseudomonadati</taxon>
        <taxon>Planctomycetota</taxon>
        <taxon>Planctomycetia</taxon>
        <taxon>Pirellulales</taxon>
        <taxon>Pirellulaceae</taxon>
        <taxon>Roseimaritima</taxon>
    </lineage>
</organism>